<feature type="domain" description="Peptidase C51" evidence="3">
    <location>
        <begin position="25"/>
        <end position="148"/>
    </location>
</feature>
<dbReference type="EMBL" id="JBBWSC010000005">
    <property type="protein sequence ID" value="MEL0538276.1"/>
    <property type="molecule type" value="Genomic_DNA"/>
</dbReference>
<dbReference type="InterPro" id="IPR038765">
    <property type="entry name" value="Papain-like_cys_pep_sf"/>
</dbReference>
<gene>
    <name evidence="4" type="ORF">AADA34_05940</name>
</gene>
<evidence type="ECO:0000259" key="3">
    <source>
        <dbReference type="PROSITE" id="PS50911"/>
    </source>
</evidence>
<feature type="transmembrane region" description="Helical" evidence="2">
    <location>
        <begin position="7"/>
        <end position="22"/>
    </location>
</feature>
<name>A0ABU9EZI9_9STAP</name>
<keyword evidence="5" id="KW-1185">Reference proteome</keyword>
<reference evidence="4 5" key="1">
    <citation type="submission" date="2024-04" db="EMBL/GenBank/DDBJ databases">
        <title>Staphylococcus debuckii a clinical isolate.</title>
        <authorList>
            <person name="Magnan C."/>
            <person name="Plumet L."/>
            <person name="Morsli M."/>
            <person name="Molle V."/>
            <person name="Lavigne J.-P."/>
        </authorList>
    </citation>
    <scope>NUCLEOTIDE SEQUENCE [LARGE SCALE GENOMIC DNA]</scope>
    <source>
        <strain evidence="4 5">NSD001</strain>
    </source>
</reference>
<keyword evidence="2" id="KW-0812">Transmembrane</keyword>
<accession>A0ABU9EZI9</accession>
<dbReference type="InterPro" id="IPR007921">
    <property type="entry name" value="CHAP_dom"/>
</dbReference>
<protein>
    <submittedName>
        <fullName evidence="4">CHAP domain-containing protein</fullName>
    </submittedName>
</protein>
<dbReference type="Pfam" id="PF05257">
    <property type="entry name" value="CHAP"/>
    <property type="match status" value="1"/>
</dbReference>
<dbReference type="Gene3D" id="3.90.1720.10">
    <property type="entry name" value="endopeptidase domain like (from Nostoc punctiforme)"/>
    <property type="match status" value="1"/>
</dbReference>
<dbReference type="RefSeq" id="WP_341611806.1">
    <property type="nucleotide sequence ID" value="NZ_JBBWSC010000005.1"/>
</dbReference>
<sequence length="163" mass="18903">MKKLLKIAMLLVIFGGAVFFFYENKNEVAQWMEQLKPDPMRNNTYEKGQCTYYVFDKVKKDGNLISNRWGDAENWAKDAKKDGYVVNHQPAVHALMQTSRGKLGHVAYIERVNKDGSFDVTEMNYIKPYKVSSRPITAEEAKTYEYIHPKKNPKAEDEKSKNN</sequence>
<proteinExistence type="predicted"/>
<evidence type="ECO:0000256" key="2">
    <source>
        <dbReference type="SAM" id="Phobius"/>
    </source>
</evidence>
<dbReference type="SUPFAM" id="SSF54001">
    <property type="entry name" value="Cysteine proteinases"/>
    <property type="match status" value="1"/>
</dbReference>
<comment type="caution">
    <text evidence="4">The sequence shown here is derived from an EMBL/GenBank/DDBJ whole genome shotgun (WGS) entry which is preliminary data.</text>
</comment>
<keyword evidence="2" id="KW-1133">Transmembrane helix</keyword>
<feature type="region of interest" description="Disordered" evidence="1">
    <location>
        <begin position="142"/>
        <end position="163"/>
    </location>
</feature>
<dbReference type="PROSITE" id="PS50911">
    <property type="entry name" value="CHAP"/>
    <property type="match status" value="1"/>
</dbReference>
<evidence type="ECO:0000313" key="4">
    <source>
        <dbReference type="EMBL" id="MEL0538276.1"/>
    </source>
</evidence>
<organism evidence="4 5">
    <name type="scientific">Staphylococcus debuckii</name>
    <dbReference type="NCBI Taxonomy" id="2044912"/>
    <lineage>
        <taxon>Bacteria</taxon>
        <taxon>Bacillati</taxon>
        <taxon>Bacillota</taxon>
        <taxon>Bacilli</taxon>
        <taxon>Bacillales</taxon>
        <taxon>Staphylococcaceae</taxon>
        <taxon>Staphylococcus</taxon>
    </lineage>
</organism>
<dbReference type="Proteomes" id="UP001380601">
    <property type="component" value="Unassembled WGS sequence"/>
</dbReference>
<keyword evidence="2" id="KW-0472">Membrane</keyword>
<evidence type="ECO:0000313" key="5">
    <source>
        <dbReference type="Proteomes" id="UP001380601"/>
    </source>
</evidence>
<evidence type="ECO:0000256" key="1">
    <source>
        <dbReference type="SAM" id="MobiDB-lite"/>
    </source>
</evidence>